<dbReference type="PANTHER" id="PTHR33142:SF8">
    <property type="entry name" value="CYCLIN-DEPENDENT PROTEIN KINASE INHIBITOR SMR9"/>
    <property type="match status" value="1"/>
</dbReference>
<organism evidence="4">
    <name type="scientific">Sesamum angustifolium</name>
    <dbReference type="NCBI Taxonomy" id="2727405"/>
    <lineage>
        <taxon>Eukaryota</taxon>
        <taxon>Viridiplantae</taxon>
        <taxon>Streptophyta</taxon>
        <taxon>Embryophyta</taxon>
        <taxon>Tracheophyta</taxon>
        <taxon>Spermatophyta</taxon>
        <taxon>Magnoliopsida</taxon>
        <taxon>eudicotyledons</taxon>
        <taxon>Gunneridae</taxon>
        <taxon>Pentapetalae</taxon>
        <taxon>asterids</taxon>
        <taxon>lamiids</taxon>
        <taxon>Lamiales</taxon>
        <taxon>Pedaliaceae</taxon>
        <taxon>Sesamum</taxon>
    </lineage>
</organism>
<evidence type="ECO:0000256" key="2">
    <source>
        <dbReference type="ARBA" id="ARBA00023306"/>
    </source>
</evidence>
<dbReference type="AlphaFoldDB" id="A0AAW2QSF1"/>
<dbReference type="EMBL" id="JACGWK010000002">
    <property type="protein sequence ID" value="KAL0370358.1"/>
    <property type="molecule type" value="Genomic_DNA"/>
</dbReference>
<keyword evidence="1 4" id="KW-0649">Protein kinase inhibitor</keyword>
<dbReference type="PANTHER" id="PTHR33142">
    <property type="entry name" value="CYCLIN-DEPENDENT PROTEIN KINASE INHIBITOR SMR13"/>
    <property type="match status" value="1"/>
</dbReference>
<proteinExistence type="predicted"/>
<evidence type="ECO:0000256" key="3">
    <source>
        <dbReference type="SAM" id="MobiDB-lite"/>
    </source>
</evidence>
<comment type="caution">
    <text evidence="4">The sequence shown here is derived from an EMBL/GenBank/DDBJ whole genome shotgun (WGS) entry which is preliminary data.</text>
</comment>
<feature type="region of interest" description="Disordered" evidence="3">
    <location>
        <begin position="1"/>
        <end position="70"/>
    </location>
</feature>
<dbReference type="GO" id="GO:0004860">
    <property type="term" value="F:protein kinase inhibitor activity"/>
    <property type="evidence" value="ECO:0007669"/>
    <property type="project" value="UniProtKB-KW"/>
</dbReference>
<evidence type="ECO:0000256" key="1">
    <source>
        <dbReference type="ARBA" id="ARBA00023013"/>
    </source>
</evidence>
<reference evidence="4" key="1">
    <citation type="submission" date="2020-06" db="EMBL/GenBank/DDBJ databases">
        <authorList>
            <person name="Li T."/>
            <person name="Hu X."/>
            <person name="Zhang T."/>
            <person name="Song X."/>
            <person name="Zhang H."/>
            <person name="Dai N."/>
            <person name="Sheng W."/>
            <person name="Hou X."/>
            <person name="Wei L."/>
        </authorList>
    </citation>
    <scope>NUCLEOTIDE SEQUENCE</scope>
    <source>
        <strain evidence="4">G01</strain>
        <tissue evidence="4">Leaf</tissue>
    </source>
</reference>
<evidence type="ECO:0000313" key="4">
    <source>
        <dbReference type="EMBL" id="KAL0370358.1"/>
    </source>
</evidence>
<feature type="compositionally biased region" description="Basic residues" evidence="3">
    <location>
        <begin position="1"/>
        <end position="23"/>
    </location>
</feature>
<dbReference type="GO" id="GO:0032875">
    <property type="term" value="P:regulation of DNA endoreduplication"/>
    <property type="evidence" value="ECO:0007669"/>
    <property type="project" value="InterPro"/>
</dbReference>
<dbReference type="GO" id="GO:0005634">
    <property type="term" value="C:nucleus"/>
    <property type="evidence" value="ECO:0007669"/>
    <property type="project" value="TreeGrafter"/>
</dbReference>
<protein>
    <submittedName>
        <fullName evidence="4">Cyclin-dependent protein kinase inhibitor SMR9</fullName>
    </submittedName>
</protein>
<dbReference type="InterPro" id="IPR040389">
    <property type="entry name" value="SMR"/>
</dbReference>
<name>A0AAW2QSF1_9LAMI</name>
<accession>A0AAW2QSF1</accession>
<gene>
    <name evidence="4" type="ORF">Sangu_0353900</name>
</gene>
<reference evidence="4" key="2">
    <citation type="journal article" date="2024" name="Plant">
        <title>Genomic evolution and insights into agronomic trait innovations of Sesamum species.</title>
        <authorList>
            <person name="Miao H."/>
            <person name="Wang L."/>
            <person name="Qu L."/>
            <person name="Liu H."/>
            <person name="Sun Y."/>
            <person name="Le M."/>
            <person name="Wang Q."/>
            <person name="Wei S."/>
            <person name="Zheng Y."/>
            <person name="Lin W."/>
            <person name="Duan Y."/>
            <person name="Cao H."/>
            <person name="Xiong S."/>
            <person name="Wang X."/>
            <person name="Wei L."/>
            <person name="Li C."/>
            <person name="Ma Q."/>
            <person name="Ju M."/>
            <person name="Zhao R."/>
            <person name="Li G."/>
            <person name="Mu C."/>
            <person name="Tian Q."/>
            <person name="Mei H."/>
            <person name="Zhang T."/>
            <person name="Gao T."/>
            <person name="Zhang H."/>
        </authorList>
    </citation>
    <scope>NUCLEOTIDE SEQUENCE</scope>
    <source>
        <strain evidence="4">G01</strain>
    </source>
</reference>
<feature type="compositionally biased region" description="Polar residues" evidence="3">
    <location>
        <begin position="24"/>
        <end position="41"/>
    </location>
</feature>
<keyword evidence="2" id="KW-0131">Cell cycle</keyword>
<sequence>MMGPSCRRRPRSTRKSSSRRRTLFKNQLQNSRNQESSSISPADSPVKPSSGDSGDLEDVEMCSSSGCSTPKAERFRIPEIKTCPPAPKKRRMVTSCSSSRTSISFFAPPDIELFFNFALCSSIPV</sequence>